<feature type="compositionally biased region" description="Basic and acidic residues" evidence="2">
    <location>
        <begin position="135"/>
        <end position="149"/>
    </location>
</feature>
<organism evidence="4 5">
    <name type="scientific">Pristionchus mayeri</name>
    <dbReference type="NCBI Taxonomy" id="1317129"/>
    <lineage>
        <taxon>Eukaryota</taxon>
        <taxon>Metazoa</taxon>
        <taxon>Ecdysozoa</taxon>
        <taxon>Nematoda</taxon>
        <taxon>Chromadorea</taxon>
        <taxon>Rhabditida</taxon>
        <taxon>Rhabditina</taxon>
        <taxon>Diplogasteromorpha</taxon>
        <taxon>Diplogasteroidea</taxon>
        <taxon>Neodiplogasteridae</taxon>
        <taxon>Pristionchus</taxon>
    </lineage>
</organism>
<dbReference type="PROSITE" id="PS00028">
    <property type="entry name" value="ZINC_FINGER_C2H2_1"/>
    <property type="match status" value="1"/>
</dbReference>
<name>A0AAN5CKP8_9BILA</name>
<proteinExistence type="predicted"/>
<dbReference type="Proteomes" id="UP001328107">
    <property type="component" value="Unassembled WGS sequence"/>
</dbReference>
<feature type="compositionally biased region" description="Basic and acidic residues" evidence="2">
    <location>
        <begin position="108"/>
        <end position="125"/>
    </location>
</feature>
<evidence type="ECO:0000259" key="3">
    <source>
        <dbReference type="PROSITE" id="PS50157"/>
    </source>
</evidence>
<evidence type="ECO:0000256" key="2">
    <source>
        <dbReference type="SAM" id="MobiDB-lite"/>
    </source>
</evidence>
<keyword evidence="1" id="KW-0862">Zinc</keyword>
<dbReference type="PROSITE" id="PS50157">
    <property type="entry name" value="ZINC_FINGER_C2H2_2"/>
    <property type="match status" value="1"/>
</dbReference>
<reference evidence="5" key="1">
    <citation type="submission" date="2022-10" db="EMBL/GenBank/DDBJ databases">
        <title>Genome assembly of Pristionchus species.</title>
        <authorList>
            <person name="Yoshida K."/>
            <person name="Sommer R.J."/>
        </authorList>
    </citation>
    <scope>NUCLEOTIDE SEQUENCE [LARGE SCALE GENOMIC DNA]</scope>
    <source>
        <strain evidence="5">RS5460</strain>
    </source>
</reference>
<dbReference type="AlphaFoldDB" id="A0AAN5CKP8"/>
<feature type="non-terminal residue" evidence="4">
    <location>
        <position position="1"/>
    </location>
</feature>
<evidence type="ECO:0000313" key="5">
    <source>
        <dbReference type="Proteomes" id="UP001328107"/>
    </source>
</evidence>
<accession>A0AAN5CKP8</accession>
<dbReference type="InterPro" id="IPR013087">
    <property type="entry name" value="Znf_C2H2_type"/>
</dbReference>
<keyword evidence="1" id="KW-0479">Metal-binding</keyword>
<evidence type="ECO:0000256" key="1">
    <source>
        <dbReference type="PROSITE-ProRule" id="PRU00042"/>
    </source>
</evidence>
<evidence type="ECO:0000313" key="4">
    <source>
        <dbReference type="EMBL" id="GMR46236.1"/>
    </source>
</evidence>
<comment type="caution">
    <text evidence="4">The sequence shown here is derived from an EMBL/GenBank/DDBJ whole genome shotgun (WGS) entry which is preliminary data.</text>
</comment>
<keyword evidence="1" id="KW-0863">Zinc-finger</keyword>
<feature type="domain" description="C2H2-type" evidence="3">
    <location>
        <begin position="180"/>
        <end position="208"/>
    </location>
</feature>
<gene>
    <name evidence="4" type="ORF">PMAYCL1PPCAC_16431</name>
</gene>
<sequence>LLQIMYDGDDEIYPIVQAFDSAGNAVDSRVTRNEAASNLVTSAESVIVVDADAPEEPTDTAEETLRGGEEGQELIVLDRYEEAPKEAAVNPVNSKSAESVITIDDDAHEPRADIAAEEQKNEDGRKKKRMSRKRRVEEEKEKDGEKEANKPPMKCVLCKKWVGDAIKHAMSVHCPDQPLFACNRCDSYYFDKKDVLAHITKTHDTGRPIRRANMLRMALWRYWSLKCFDREPETDNLPDDHVSCEKCAARVPLACSILFDHIVQAHYDEEIDYSDPVGMALEYFRSEALEELKIGGDDKRQILKM</sequence>
<keyword evidence="5" id="KW-1185">Reference proteome</keyword>
<protein>
    <recommendedName>
        <fullName evidence="3">C2H2-type domain-containing protein</fullName>
    </recommendedName>
</protein>
<dbReference type="GO" id="GO:0008270">
    <property type="term" value="F:zinc ion binding"/>
    <property type="evidence" value="ECO:0007669"/>
    <property type="project" value="UniProtKB-KW"/>
</dbReference>
<feature type="region of interest" description="Disordered" evidence="2">
    <location>
        <begin position="104"/>
        <end position="149"/>
    </location>
</feature>
<dbReference type="EMBL" id="BTRK01000004">
    <property type="protein sequence ID" value="GMR46236.1"/>
    <property type="molecule type" value="Genomic_DNA"/>
</dbReference>